<dbReference type="Pfam" id="PF13359">
    <property type="entry name" value="DDE_Tnp_4"/>
    <property type="match status" value="1"/>
</dbReference>
<comment type="cofactor">
    <cofactor evidence="1">
        <name>a divalent metal cation</name>
        <dbReference type="ChEBI" id="CHEBI:60240"/>
    </cofactor>
</comment>
<dbReference type="PANTHER" id="PTHR22930">
    <property type="match status" value="1"/>
</dbReference>
<dbReference type="GO" id="GO:0016787">
    <property type="term" value="F:hydrolase activity"/>
    <property type="evidence" value="ECO:0007669"/>
    <property type="project" value="UniProtKB-KW"/>
</dbReference>
<dbReference type="InterPro" id="IPR027806">
    <property type="entry name" value="HARBI1_dom"/>
</dbReference>
<dbReference type="Proteomes" id="UP001159042">
    <property type="component" value="Unassembled WGS sequence"/>
</dbReference>
<dbReference type="PANTHER" id="PTHR22930:SF292">
    <property type="entry name" value="DDE TNP4 DOMAIN-CONTAINING PROTEIN"/>
    <property type="match status" value="1"/>
</dbReference>
<accession>A0AAV8V8Y8</accession>
<dbReference type="InterPro" id="IPR045249">
    <property type="entry name" value="HARBI1-like"/>
</dbReference>
<name>A0AAV8V8Y8_9CUCU</name>
<comment type="subcellular location">
    <subcellularLocation>
        <location evidence="2">Nucleus</location>
    </subcellularLocation>
</comment>
<evidence type="ECO:0000256" key="6">
    <source>
        <dbReference type="ARBA" id="ARBA00022801"/>
    </source>
</evidence>
<evidence type="ECO:0000256" key="2">
    <source>
        <dbReference type="ARBA" id="ARBA00004123"/>
    </source>
</evidence>
<evidence type="ECO:0000256" key="8">
    <source>
        <dbReference type="SAM" id="SignalP"/>
    </source>
</evidence>
<evidence type="ECO:0000256" key="7">
    <source>
        <dbReference type="ARBA" id="ARBA00023242"/>
    </source>
</evidence>
<proteinExistence type="inferred from homology"/>
<keyword evidence="8" id="KW-0732">Signal</keyword>
<reference evidence="10 11" key="1">
    <citation type="journal article" date="2023" name="Insect Mol. Biol.">
        <title>Genome sequencing provides insights into the evolution of gene families encoding plant cell wall-degrading enzymes in longhorned beetles.</title>
        <authorList>
            <person name="Shin N.R."/>
            <person name="Okamura Y."/>
            <person name="Kirsch R."/>
            <person name="Pauchet Y."/>
        </authorList>
    </citation>
    <scope>NUCLEOTIDE SEQUENCE [LARGE SCALE GENOMIC DNA]</scope>
    <source>
        <strain evidence="10">EAD_L_NR</strain>
    </source>
</reference>
<feature type="domain" description="DDE Tnp4" evidence="9">
    <location>
        <begin position="17"/>
        <end position="171"/>
    </location>
</feature>
<evidence type="ECO:0000259" key="9">
    <source>
        <dbReference type="Pfam" id="PF13359"/>
    </source>
</evidence>
<protein>
    <recommendedName>
        <fullName evidence="9">DDE Tnp4 domain-containing protein</fullName>
    </recommendedName>
</protein>
<dbReference type="GO" id="GO:0005634">
    <property type="term" value="C:nucleus"/>
    <property type="evidence" value="ECO:0007669"/>
    <property type="project" value="UniProtKB-SubCell"/>
</dbReference>
<feature type="chain" id="PRO_5043529909" description="DDE Tnp4 domain-containing protein" evidence="8">
    <location>
        <begin position="16"/>
        <end position="176"/>
    </location>
</feature>
<keyword evidence="11" id="KW-1185">Reference proteome</keyword>
<organism evidence="10 11">
    <name type="scientific">Exocentrus adspersus</name>
    <dbReference type="NCBI Taxonomy" id="1586481"/>
    <lineage>
        <taxon>Eukaryota</taxon>
        <taxon>Metazoa</taxon>
        <taxon>Ecdysozoa</taxon>
        <taxon>Arthropoda</taxon>
        <taxon>Hexapoda</taxon>
        <taxon>Insecta</taxon>
        <taxon>Pterygota</taxon>
        <taxon>Neoptera</taxon>
        <taxon>Endopterygota</taxon>
        <taxon>Coleoptera</taxon>
        <taxon>Polyphaga</taxon>
        <taxon>Cucujiformia</taxon>
        <taxon>Chrysomeloidea</taxon>
        <taxon>Cerambycidae</taxon>
        <taxon>Lamiinae</taxon>
        <taxon>Acanthocinini</taxon>
        <taxon>Exocentrus</taxon>
    </lineage>
</organism>
<evidence type="ECO:0000256" key="5">
    <source>
        <dbReference type="ARBA" id="ARBA00022723"/>
    </source>
</evidence>
<keyword evidence="6" id="KW-0378">Hydrolase</keyword>
<dbReference type="AlphaFoldDB" id="A0AAV8V8Y8"/>
<sequence length="176" mass="19828">MIVIIFLMGFPGIIGSIDGCHIDIKQPVDNAADFYNRKQRHSIILQAVCDDTCRFTDVFIGMPGRVHDARVYRSSPLYRKIRSDPPLIAASQHLVADAAYPLMTNVLKPYRDNGNLSEAQTRFNNVLSCHRSSIERAFALLKGKSRRLKYLDMGIADKIPDVILSACILNNEHLEQ</sequence>
<evidence type="ECO:0000313" key="10">
    <source>
        <dbReference type="EMBL" id="KAJ8910644.1"/>
    </source>
</evidence>
<dbReference type="GO" id="GO:0004518">
    <property type="term" value="F:nuclease activity"/>
    <property type="evidence" value="ECO:0007669"/>
    <property type="project" value="UniProtKB-KW"/>
</dbReference>
<dbReference type="GO" id="GO:0046872">
    <property type="term" value="F:metal ion binding"/>
    <property type="evidence" value="ECO:0007669"/>
    <property type="project" value="UniProtKB-KW"/>
</dbReference>
<keyword evidence="5" id="KW-0479">Metal-binding</keyword>
<feature type="signal peptide" evidence="8">
    <location>
        <begin position="1"/>
        <end position="15"/>
    </location>
</feature>
<gene>
    <name evidence="10" type="ORF">NQ315_012512</name>
</gene>
<evidence type="ECO:0000256" key="4">
    <source>
        <dbReference type="ARBA" id="ARBA00022722"/>
    </source>
</evidence>
<evidence type="ECO:0000256" key="3">
    <source>
        <dbReference type="ARBA" id="ARBA00006958"/>
    </source>
</evidence>
<evidence type="ECO:0000313" key="11">
    <source>
        <dbReference type="Proteomes" id="UP001159042"/>
    </source>
</evidence>
<keyword evidence="7" id="KW-0539">Nucleus</keyword>
<comment type="caution">
    <text evidence="10">The sequence shown here is derived from an EMBL/GenBank/DDBJ whole genome shotgun (WGS) entry which is preliminary data.</text>
</comment>
<evidence type="ECO:0000256" key="1">
    <source>
        <dbReference type="ARBA" id="ARBA00001968"/>
    </source>
</evidence>
<dbReference type="EMBL" id="JANEYG010000269">
    <property type="protein sequence ID" value="KAJ8910644.1"/>
    <property type="molecule type" value="Genomic_DNA"/>
</dbReference>
<keyword evidence="4" id="KW-0540">Nuclease</keyword>
<comment type="similarity">
    <text evidence="3">Belongs to the HARBI1 family.</text>
</comment>